<dbReference type="EMBL" id="DS028094">
    <property type="protein sequence ID" value="KMP04160.1"/>
    <property type="molecule type" value="Genomic_DNA"/>
</dbReference>
<dbReference type="Proteomes" id="UP000054565">
    <property type="component" value="Unassembled WGS sequence"/>
</dbReference>
<evidence type="ECO:0000256" key="1">
    <source>
        <dbReference type="SAM" id="MobiDB-lite"/>
    </source>
</evidence>
<accession>A0A0J6Y8X1</accession>
<protein>
    <submittedName>
        <fullName evidence="2">Uncharacterized protein</fullName>
    </submittedName>
</protein>
<reference evidence="3" key="1">
    <citation type="journal article" date="2010" name="Genome Res.">
        <title>Population genomic sequencing of Coccidioides fungi reveals recent hybridization and transposon control.</title>
        <authorList>
            <person name="Neafsey D.E."/>
            <person name="Barker B.M."/>
            <person name="Sharpton T.J."/>
            <person name="Stajich J.E."/>
            <person name="Park D.J."/>
            <person name="Whiston E."/>
            <person name="Hung C.-Y."/>
            <person name="McMahan C."/>
            <person name="White J."/>
            <person name="Sykes S."/>
            <person name="Heiman D."/>
            <person name="Young S."/>
            <person name="Zeng Q."/>
            <person name="Abouelleil A."/>
            <person name="Aftuck L."/>
            <person name="Bessette D."/>
            <person name="Brown A."/>
            <person name="FitzGerald M."/>
            <person name="Lui A."/>
            <person name="Macdonald J.P."/>
            <person name="Priest M."/>
            <person name="Orbach M.J."/>
            <person name="Galgiani J.N."/>
            <person name="Kirkland T.N."/>
            <person name="Cole G.T."/>
            <person name="Birren B.W."/>
            <person name="Henn M.R."/>
            <person name="Taylor J.W."/>
            <person name="Rounsley S.D."/>
        </authorList>
    </citation>
    <scope>NUCLEOTIDE SEQUENCE [LARGE SCALE GENOMIC DNA]</scope>
    <source>
        <strain evidence="3">RMSCC 2394</strain>
    </source>
</reference>
<feature type="region of interest" description="Disordered" evidence="1">
    <location>
        <begin position="61"/>
        <end position="81"/>
    </location>
</feature>
<evidence type="ECO:0000313" key="3">
    <source>
        <dbReference type="Proteomes" id="UP000054565"/>
    </source>
</evidence>
<sequence>MQGTVQWAVVSFEMRGRYWFHPINLSLVTQGEIPGMALSQSFAIERSIASYGPFLRPPVQGSALAQSGEHMNGEERSLSTS</sequence>
<proteinExistence type="predicted"/>
<evidence type="ECO:0000313" key="2">
    <source>
        <dbReference type="EMBL" id="KMP04160.1"/>
    </source>
</evidence>
<organism evidence="2 3">
    <name type="scientific">Coccidioides immitis RMSCC 2394</name>
    <dbReference type="NCBI Taxonomy" id="404692"/>
    <lineage>
        <taxon>Eukaryota</taxon>
        <taxon>Fungi</taxon>
        <taxon>Dikarya</taxon>
        <taxon>Ascomycota</taxon>
        <taxon>Pezizomycotina</taxon>
        <taxon>Eurotiomycetes</taxon>
        <taxon>Eurotiomycetidae</taxon>
        <taxon>Onygenales</taxon>
        <taxon>Onygenaceae</taxon>
        <taxon>Coccidioides</taxon>
    </lineage>
</organism>
<dbReference type="AlphaFoldDB" id="A0A0J6Y8X1"/>
<gene>
    <name evidence="2" type="ORF">CIRG_03851</name>
</gene>
<name>A0A0J6Y8X1_COCIT</name>
<feature type="compositionally biased region" description="Basic and acidic residues" evidence="1">
    <location>
        <begin position="71"/>
        <end position="81"/>
    </location>
</feature>